<evidence type="ECO:0000256" key="2">
    <source>
        <dbReference type="SAM" id="SignalP"/>
    </source>
</evidence>
<proteinExistence type="predicted"/>
<feature type="transmembrane region" description="Helical" evidence="1">
    <location>
        <begin position="214"/>
        <end position="234"/>
    </location>
</feature>
<sequence length="260" mass="28326">MRFSAAALVAALPALSAAQENPLDQYIAQAQQILGQVSSYIPTPNKYDAAAAEASKTGPMKLSVLAQHNWEDTLYAPVAAGAKTPEEWWILITGGNKTCFGRCDRLESAFYGAAAKFAELPTTPHMGVLNCDDQPILCNSWSANVGNIWAFHMLPKPAPVDIYKKRLNLTTVTTDEIVQLQEAGNKEDFVLLESFWHPFNGKAAELGLSIPLGYLLWVFNLVPQWAFMLIVSFASRSMMGNRAAQRAQQRAPAAAAPASK</sequence>
<evidence type="ECO:0000313" key="3">
    <source>
        <dbReference type="EMBL" id="KKP03879.1"/>
    </source>
</evidence>
<protein>
    <recommendedName>
        <fullName evidence="5">Peptidyl-tRNA hydrolase</fullName>
    </recommendedName>
</protein>
<keyword evidence="1" id="KW-0472">Membrane</keyword>
<evidence type="ECO:0000313" key="4">
    <source>
        <dbReference type="Proteomes" id="UP000034112"/>
    </source>
</evidence>
<organism evidence="3 4">
    <name type="scientific">Trichoderma harzianum</name>
    <name type="common">Hypocrea lixii</name>
    <dbReference type="NCBI Taxonomy" id="5544"/>
    <lineage>
        <taxon>Eukaryota</taxon>
        <taxon>Fungi</taxon>
        <taxon>Dikarya</taxon>
        <taxon>Ascomycota</taxon>
        <taxon>Pezizomycotina</taxon>
        <taxon>Sordariomycetes</taxon>
        <taxon>Hypocreomycetidae</taxon>
        <taxon>Hypocreales</taxon>
        <taxon>Hypocreaceae</taxon>
        <taxon>Trichoderma</taxon>
    </lineage>
</organism>
<name>A0A0G0AFW6_TRIHA</name>
<feature type="chain" id="PRO_5002530942" description="Peptidyl-tRNA hydrolase" evidence="2">
    <location>
        <begin position="19"/>
        <end position="260"/>
    </location>
</feature>
<dbReference type="Proteomes" id="UP000034112">
    <property type="component" value="Unassembled WGS sequence"/>
</dbReference>
<dbReference type="AlphaFoldDB" id="A0A0G0AFW6"/>
<keyword evidence="1" id="KW-1133">Transmembrane helix</keyword>
<comment type="caution">
    <text evidence="3">The sequence shown here is derived from an EMBL/GenBank/DDBJ whole genome shotgun (WGS) entry which is preliminary data.</text>
</comment>
<evidence type="ECO:0000256" key="1">
    <source>
        <dbReference type="SAM" id="Phobius"/>
    </source>
</evidence>
<dbReference type="OMA" id="TPEEWWV"/>
<dbReference type="EMBL" id="JOKZ01000095">
    <property type="protein sequence ID" value="KKP03879.1"/>
    <property type="molecule type" value="Genomic_DNA"/>
</dbReference>
<keyword evidence="1" id="KW-0812">Transmembrane</keyword>
<reference evidence="4" key="1">
    <citation type="journal article" date="2015" name="Genome Announc.">
        <title>Draft whole-genome sequence of the biocontrol agent Trichoderma harzianum T6776.</title>
        <authorList>
            <person name="Baroncelli R."/>
            <person name="Piaggeschi G."/>
            <person name="Fiorini L."/>
            <person name="Bertolini E."/>
            <person name="Zapparata A."/>
            <person name="Pe M.E."/>
            <person name="Sarrocco S."/>
            <person name="Vannacci G."/>
        </authorList>
    </citation>
    <scope>NUCLEOTIDE SEQUENCE [LARGE SCALE GENOMIC DNA]</scope>
    <source>
        <strain evidence="4">T6776</strain>
    </source>
</reference>
<evidence type="ECO:0008006" key="5">
    <source>
        <dbReference type="Google" id="ProtNLM"/>
    </source>
</evidence>
<keyword evidence="2" id="KW-0732">Signal</keyword>
<accession>A0A0G0AFW6</accession>
<feature type="signal peptide" evidence="2">
    <location>
        <begin position="1"/>
        <end position="18"/>
    </location>
</feature>
<gene>
    <name evidence="3" type="ORF">THAR02_04028</name>
</gene>
<dbReference type="OrthoDB" id="1733656at2759"/>